<feature type="signal peptide" evidence="1">
    <location>
        <begin position="1"/>
        <end position="27"/>
    </location>
</feature>
<comment type="caution">
    <text evidence="2">The sequence shown here is derived from an EMBL/GenBank/DDBJ whole genome shotgun (WGS) entry which is preliminary data.</text>
</comment>
<sequence>MSTAMLRYLLSLQQFWFILFIWPRRRTTNMEKFPLVGRCHESDLGVPGPHVGSSFSATNTTGTVWRIWNHCMSRVKVLRQPTQTSQGQCAKF</sequence>
<keyword evidence="3" id="KW-1185">Reference proteome</keyword>
<dbReference type="Proteomes" id="UP001194468">
    <property type="component" value="Unassembled WGS sequence"/>
</dbReference>
<protein>
    <recommendedName>
        <fullName evidence="4">Secreted protein</fullName>
    </recommendedName>
</protein>
<organism evidence="2 3">
    <name type="scientific">Boletus edulis BED1</name>
    <dbReference type="NCBI Taxonomy" id="1328754"/>
    <lineage>
        <taxon>Eukaryota</taxon>
        <taxon>Fungi</taxon>
        <taxon>Dikarya</taxon>
        <taxon>Basidiomycota</taxon>
        <taxon>Agaricomycotina</taxon>
        <taxon>Agaricomycetes</taxon>
        <taxon>Agaricomycetidae</taxon>
        <taxon>Boletales</taxon>
        <taxon>Boletineae</taxon>
        <taxon>Boletaceae</taxon>
        <taxon>Boletoideae</taxon>
        <taxon>Boletus</taxon>
    </lineage>
</organism>
<dbReference type="AlphaFoldDB" id="A0AAD4GC29"/>
<name>A0AAD4GC29_BOLED</name>
<proteinExistence type="predicted"/>
<evidence type="ECO:0000313" key="3">
    <source>
        <dbReference type="Proteomes" id="UP001194468"/>
    </source>
</evidence>
<reference evidence="2" key="2">
    <citation type="journal article" date="2020" name="Nat. Commun.">
        <title>Large-scale genome sequencing of mycorrhizal fungi provides insights into the early evolution of symbiotic traits.</title>
        <authorList>
            <person name="Miyauchi S."/>
            <person name="Kiss E."/>
            <person name="Kuo A."/>
            <person name="Drula E."/>
            <person name="Kohler A."/>
            <person name="Sanchez-Garcia M."/>
            <person name="Morin E."/>
            <person name="Andreopoulos B."/>
            <person name="Barry K.W."/>
            <person name="Bonito G."/>
            <person name="Buee M."/>
            <person name="Carver A."/>
            <person name="Chen C."/>
            <person name="Cichocki N."/>
            <person name="Clum A."/>
            <person name="Culley D."/>
            <person name="Crous P.W."/>
            <person name="Fauchery L."/>
            <person name="Girlanda M."/>
            <person name="Hayes R.D."/>
            <person name="Keri Z."/>
            <person name="LaButti K."/>
            <person name="Lipzen A."/>
            <person name="Lombard V."/>
            <person name="Magnuson J."/>
            <person name="Maillard F."/>
            <person name="Murat C."/>
            <person name="Nolan M."/>
            <person name="Ohm R.A."/>
            <person name="Pangilinan J."/>
            <person name="Pereira M.F."/>
            <person name="Perotto S."/>
            <person name="Peter M."/>
            <person name="Pfister S."/>
            <person name="Riley R."/>
            <person name="Sitrit Y."/>
            <person name="Stielow J.B."/>
            <person name="Szollosi G."/>
            <person name="Zifcakova L."/>
            <person name="Stursova M."/>
            <person name="Spatafora J.W."/>
            <person name="Tedersoo L."/>
            <person name="Vaario L.M."/>
            <person name="Yamada A."/>
            <person name="Yan M."/>
            <person name="Wang P."/>
            <person name="Xu J."/>
            <person name="Bruns T."/>
            <person name="Baldrian P."/>
            <person name="Vilgalys R."/>
            <person name="Dunand C."/>
            <person name="Henrissat B."/>
            <person name="Grigoriev I.V."/>
            <person name="Hibbett D."/>
            <person name="Nagy L.G."/>
            <person name="Martin F.M."/>
        </authorList>
    </citation>
    <scope>NUCLEOTIDE SEQUENCE</scope>
    <source>
        <strain evidence="2">BED1</strain>
    </source>
</reference>
<keyword evidence="1" id="KW-0732">Signal</keyword>
<evidence type="ECO:0000313" key="2">
    <source>
        <dbReference type="EMBL" id="KAF8436786.1"/>
    </source>
</evidence>
<feature type="non-terminal residue" evidence="2">
    <location>
        <position position="92"/>
    </location>
</feature>
<evidence type="ECO:0000256" key="1">
    <source>
        <dbReference type="SAM" id="SignalP"/>
    </source>
</evidence>
<reference evidence="2" key="1">
    <citation type="submission" date="2019-10" db="EMBL/GenBank/DDBJ databases">
        <authorList>
            <consortium name="DOE Joint Genome Institute"/>
            <person name="Kuo A."/>
            <person name="Miyauchi S."/>
            <person name="Kiss E."/>
            <person name="Drula E."/>
            <person name="Kohler A."/>
            <person name="Sanchez-Garcia M."/>
            <person name="Andreopoulos B."/>
            <person name="Barry K.W."/>
            <person name="Bonito G."/>
            <person name="Buee M."/>
            <person name="Carver A."/>
            <person name="Chen C."/>
            <person name="Cichocki N."/>
            <person name="Clum A."/>
            <person name="Culley D."/>
            <person name="Crous P.W."/>
            <person name="Fauchery L."/>
            <person name="Girlanda M."/>
            <person name="Hayes R."/>
            <person name="Keri Z."/>
            <person name="LaButti K."/>
            <person name="Lipzen A."/>
            <person name="Lombard V."/>
            <person name="Magnuson J."/>
            <person name="Maillard F."/>
            <person name="Morin E."/>
            <person name="Murat C."/>
            <person name="Nolan M."/>
            <person name="Ohm R."/>
            <person name="Pangilinan J."/>
            <person name="Pereira M."/>
            <person name="Perotto S."/>
            <person name="Peter M."/>
            <person name="Riley R."/>
            <person name="Sitrit Y."/>
            <person name="Stielow B."/>
            <person name="Szollosi G."/>
            <person name="Zifcakova L."/>
            <person name="Stursova M."/>
            <person name="Spatafora J.W."/>
            <person name="Tedersoo L."/>
            <person name="Vaario L.-M."/>
            <person name="Yamada A."/>
            <person name="Yan M."/>
            <person name="Wang P."/>
            <person name="Xu J."/>
            <person name="Bruns T."/>
            <person name="Baldrian P."/>
            <person name="Vilgalys R."/>
            <person name="Henrissat B."/>
            <person name="Grigoriev I.V."/>
            <person name="Hibbett D."/>
            <person name="Nagy L.G."/>
            <person name="Martin F.M."/>
        </authorList>
    </citation>
    <scope>NUCLEOTIDE SEQUENCE</scope>
    <source>
        <strain evidence="2">BED1</strain>
    </source>
</reference>
<accession>A0AAD4GC29</accession>
<dbReference type="EMBL" id="WHUW01000020">
    <property type="protein sequence ID" value="KAF8436786.1"/>
    <property type="molecule type" value="Genomic_DNA"/>
</dbReference>
<gene>
    <name evidence="2" type="ORF">L210DRAFT_3547544</name>
</gene>
<evidence type="ECO:0008006" key="4">
    <source>
        <dbReference type="Google" id="ProtNLM"/>
    </source>
</evidence>
<feature type="chain" id="PRO_5042073015" description="Secreted protein" evidence="1">
    <location>
        <begin position="28"/>
        <end position="92"/>
    </location>
</feature>